<dbReference type="GO" id="GO:0005886">
    <property type="term" value="C:plasma membrane"/>
    <property type="evidence" value="ECO:0007669"/>
    <property type="project" value="TreeGrafter"/>
</dbReference>
<evidence type="ECO:0000313" key="1">
    <source>
        <dbReference type="EMBL" id="ANZ46017.1"/>
    </source>
</evidence>
<keyword evidence="2" id="KW-1185">Reference proteome</keyword>
<sequence>MLFSEKMTKEYLLKNKTRFYWTGALMLLTGFIALWMPLVASFAIEMLVGWILVVAGCAQAYGAYKAFKDKTGGWWEVFSSLCAFVAGFLFITKPLAGVLTLSILLSAYFLVDGVTKIIQYWNIRHIDGAIWTLVSGILALVLAWLMWQNMVTGIAMIGVVLGVDFIFGGMSLIFLGRGCSQAAEKQE</sequence>
<dbReference type="PANTHER" id="PTHR34989">
    <property type="entry name" value="PROTEIN HDED"/>
    <property type="match status" value="1"/>
</dbReference>
<dbReference type="GeneID" id="83058861"/>
<dbReference type="EMBL" id="CP016757">
    <property type="protein sequence ID" value="ANZ46017.1"/>
    <property type="molecule type" value="Genomic_DNA"/>
</dbReference>
<evidence type="ECO:0000313" key="2">
    <source>
        <dbReference type="Proteomes" id="UP000093044"/>
    </source>
</evidence>
<gene>
    <name evidence="1" type="ORF">BED41_13495</name>
</gene>
<dbReference type="AlphaFoldDB" id="A0A1B2I7V4"/>
<name>A0A1B2I7V4_9BACT</name>
<accession>A0A1B2I7V4</accession>
<proteinExistence type="predicted"/>
<dbReference type="KEGG" id="cpor:BED41_13495"/>
<dbReference type="InterPro" id="IPR005325">
    <property type="entry name" value="DUF308_memb"/>
</dbReference>
<dbReference type="PANTHER" id="PTHR34989:SF1">
    <property type="entry name" value="PROTEIN HDED"/>
    <property type="match status" value="1"/>
</dbReference>
<dbReference type="InterPro" id="IPR052712">
    <property type="entry name" value="Acid_resist_chaperone_HdeD"/>
</dbReference>
<dbReference type="OrthoDB" id="5237at2"/>
<dbReference type="RefSeq" id="WP_066747387.1">
    <property type="nucleotide sequence ID" value="NZ_CALCLR010000083.1"/>
</dbReference>
<organism evidence="1 2">
    <name type="scientific">Cloacibacillus porcorum</name>
    <dbReference type="NCBI Taxonomy" id="1197717"/>
    <lineage>
        <taxon>Bacteria</taxon>
        <taxon>Thermotogati</taxon>
        <taxon>Synergistota</taxon>
        <taxon>Synergistia</taxon>
        <taxon>Synergistales</taxon>
        <taxon>Synergistaceae</taxon>
        <taxon>Cloacibacillus</taxon>
    </lineage>
</organism>
<dbReference type="STRING" id="1197717.BED41_13495"/>
<dbReference type="Pfam" id="PF03729">
    <property type="entry name" value="DUF308"/>
    <property type="match status" value="1"/>
</dbReference>
<reference evidence="1" key="1">
    <citation type="submission" date="2016-08" db="EMBL/GenBank/DDBJ databases">
        <title>Complete genome of Cloacibacillus porcorum.</title>
        <authorList>
            <person name="Looft T."/>
            <person name="Bayles D.O."/>
            <person name="Alt D.P."/>
        </authorList>
    </citation>
    <scope>NUCLEOTIDE SEQUENCE [LARGE SCALE GENOMIC DNA]</scope>
    <source>
        <strain evidence="1">CL-84</strain>
    </source>
</reference>
<protein>
    <submittedName>
        <fullName evidence="1">Uncharacterized protein</fullName>
    </submittedName>
</protein>
<dbReference type="Proteomes" id="UP000093044">
    <property type="component" value="Chromosome"/>
</dbReference>